<dbReference type="RefSeq" id="WP_132315422.1">
    <property type="nucleotide sequence ID" value="NZ_FWZT01000002.1"/>
</dbReference>
<dbReference type="OrthoDB" id="5296554at2"/>
<gene>
    <name evidence="2" type="ORF">SAMN06296036_102170</name>
</gene>
<dbReference type="AlphaFoldDB" id="A0A1Y6BBX7"/>
<evidence type="ECO:0000313" key="2">
    <source>
        <dbReference type="EMBL" id="SME95031.1"/>
    </source>
</evidence>
<dbReference type="InterPro" id="IPR010753">
    <property type="entry name" value="DUF1330"/>
</dbReference>
<keyword evidence="3" id="KW-1185">Reference proteome</keyword>
<dbReference type="InterPro" id="IPR011008">
    <property type="entry name" value="Dimeric_a/b-barrel"/>
</dbReference>
<dbReference type="Pfam" id="PF07045">
    <property type="entry name" value="DUF1330"/>
    <property type="match status" value="1"/>
</dbReference>
<evidence type="ECO:0000259" key="1">
    <source>
        <dbReference type="Pfam" id="PF07045"/>
    </source>
</evidence>
<accession>A0A1Y6BBX7</accession>
<dbReference type="EMBL" id="FWZT01000002">
    <property type="protein sequence ID" value="SME95031.1"/>
    <property type="molecule type" value="Genomic_DNA"/>
</dbReference>
<dbReference type="Proteomes" id="UP000192907">
    <property type="component" value="Unassembled WGS sequence"/>
</dbReference>
<dbReference type="SUPFAM" id="SSF54909">
    <property type="entry name" value="Dimeric alpha+beta barrel"/>
    <property type="match status" value="1"/>
</dbReference>
<dbReference type="Gene3D" id="3.30.70.100">
    <property type="match status" value="1"/>
</dbReference>
<dbReference type="STRING" id="1513793.SAMN06296036_102170"/>
<protein>
    <submittedName>
        <fullName evidence="2">Uncharacterized conserved protein, DUF1330 family</fullName>
    </submittedName>
</protein>
<organism evidence="2 3">
    <name type="scientific">Pseudobacteriovorax antillogorgiicola</name>
    <dbReference type="NCBI Taxonomy" id="1513793"/>
    <lineage>
        <taxon>Bacteria</taxon>
        <taxon>Pseudomonadati</taxon>
        <taxon>Bdellovibrionota</taxon>
        <taxon>Oligoflexia</taxon>
        <taxon>Oligoflexales</taxon>
        <taxon>Pseudobacteriovoracaceae</taxon>
        <taxon>Pseudobacteriovorax</taxon>
    </lineage>
</organism>
<proteinExistence type="predicted"/>
<name>A0A1Y6BBX7_9BACT</name>
<sequence>MNYEMMVGLQVKDEKVYSDYRNAMKPLLENAGGGFRYDFKVSEVLKNEEGRPINRVFAIYFPSKEKSDTFFSHPEYLEIKRKFFESSVEATTIISSYERD</sequence>
<feature type="domain" description="DUF1330" evidence="1">
    <location>
        <begin position="7"/>
        <end position="93"/>
    </location>
</feature>
<evidence type="ECO:0000313" key="3">
    <source>
        <dbReference type="Proteomes" id="UP000192907"/>
    </source>
</evidence>
<reference evidence="3" key="1">
    <citation type="submission" date="2017-04" db="EMBL/GenBank/DDBJ databases">
        <authorList>
            <person name="Varghese N."/>
            <person name="Submissions S."/>
        </authorList>
    </citation>
    <scope>NUCLEOTIDE SEQUENCE [LARGE SCALE GENOMIC DNA]</scope>
    <source>
        <strain evidence="3">RKEM611</strain>
    </source>
</reference>